<reference evidence="2" key="1">
    <citation type="journal article" date="2013" name="New Phytol.">
        <title>Comparative genomic and transcriptomic analyses reveal the hemibiotrophic stage shift of Colletotrichum fungi.</title>
        <authorList>
            <person name="Gan P."/>
            <person name="Ikeda K."/>
            <person name="Irieda H."/>
            <person name="Narusaka M."/>
            <person name="O'Connell R.J."/>
            <person name="Narusaka Y."/>
            <person name="Takano Y."/>
            <person name="Kubo Y."/>
            <person name="Shirasu K."/>
        </authorList>
    </citation>
    <scope>NUCLEOTIDE SEQUENCE [LARGE SCALE GENOMIC DNA]</scope>
    <source>
        <strain evidence="2">104-T / ATCC 96160 / CBS 514.97 / LARS 414 / MAFF 240422</strain>
    </source>
</reference>
<dbReference type="AlphaFoldDB" id="A0A484FC22"/>
<reference evidence="2" key="2">
    <citation type="journal article" date="2019" name="Mol. Plant Microbe Interact.">
        <title>Genome sequence resources for four phytopathogenic fungi from the Colletotrichum orbiculare species complex.</title>
        <authorList>
            <person name="Gan P."/>
            <person name="Tsushima A."/>
            <person name="Narusaka M."/>
            <person name="Narusaka Y."/>
            <person name="Takano Y."/>
            <person name="Kubo Y."/>
            <person name="Shirasu K."/>
        </authorList>
    </citation>
    <scope>GENOME REANNOTATION</scope>
    <source>
        <strain evidence="2">104-T / ATCC 96160 / CBS 514.97 / LARS 414 / MAFF 240422</strain>
    </source>
</reference>
<evidence type="ECO:0000313" key="1">
    <source>
        <dbReference type="EMBL" id="TDZ15504.1"/>
    </source>
</evidence>
<gene>
    <name evidence="1" type="ORF">Cob_v011611</name>
</gene>
<dbReference type="Proteomes" id="UP000014480">
    <property type="component" value="Unassembled WGS sequence"/>
</dbReference>
<organism evidence="1 2">
    <name type="scientific">Colletotrichum orbiculare (strain 104-T / ATCC 96160 / CBS 514.97 / LARS 414 / MAFF 240422)</name>
    <name type="common">Cucumber anthracnose fungus</name>
    <name type="synonym">Colletotrichum lagenarium</name>
    <dbReference type="NCBI Taxonomy" id="1213857"/>
    <lineage>
        <taxon>Eukaryota</taxon>
        <taxon>Fungi</taxon>
        <taxon>Dikarya</taxon>
        <taxon>Ascomycota</taxon>
        <taxon>Pezizomycotina</taxon>
        <taxon>Sordariomycetes</taxon>
        <taxon>Hypocreomycetidae</taxon>
        <taxon>Glomerellales</taxon>
        <taxon>Glomerellaceae</taxon>
        <taxon>Colletotrichum</taxon>
        <taxon>Colletotrichum orbiculare species complex</taxon>
    </lineage>
</organism>
<keyword evidence="2" id="KW-1185">Reference proteome</keyword>
<accession>A0A484FC22</accession>
<evidence type="ECO:0000313" key="2">
    <source>
        <dbReference type="Proteomes" id="UP000014480"/>
    </source>
</evidence>
<protein>
    <submittedName>
        <fullName evidence="1">Uncharacterized protein</fullName>
    </submittedName>
</protein>
<sequence>MTLTLAFDIDTSAIPIPRLHPQRHIRWQLGALPKVPRRAAAFAPLINGCEVHYLWIAYINRDCSSHEAGSHLGLLTSPQCLDVAGKSTIVCWYADSHSALCPEIPRLGPWLIVRRFPSTKTGRRQQFAACHTTTPVPSTSIAWDGS</sequence>
<name>A0A484FC22_COLOR</name>
<proteinExistence type="predicted"/>
<dbReference type="EMBL" id="AMCV02000040">
    <property type="protein sequence ID" value="TDZ15504.1"/>
    <property type="molecule type" value="Genomic_DNA"/>
</dbReference>
<comment type="caution">
    <text evidence="1">The sequence shown here is derived from an EMBL/GenBank/DDBJ whole genome shotgun (WGS) entry which is preliminary data.</text>
</comment>